<dbReference type="GeneID" id="112272684"/>
<evidence type="ECO:0000256" key="8">
    <source>
        <dbReference type="SAM" id="MobiDB-lite"/>
    </source>
</evidence>
<dbReference type="HOGENOM" id="CLU_901367_0_0_1"/>
<protein>
    <recommendedName>
        <fullName evidence="9">AP2/ERF domain-containing protein</fullName>
    </recommendedName>
</protein>
<dbReference type="PROSITE" id="PS51032">
    <property type="entry name" value="AP2_ERF"/>
    <property type="match status" value="1"/>
</dbReference>
<evidence type="ECO:0000313" key="12">
    <source>
        <dbReference type="Proteomes" id="UP000006727"/>
    </source>
</evidence>
<keyword evidence="3" id="KW-0238">DNA-binding</keyword>
<dbReference type="OrthoDB" id="1939329at2759"/>
<dbReference type="SUPFAM" id="SSF54171">
    <property type="entry name" value="DNA-binding domain"/>
    <property type="match status" value="1"/>
</dbReference>
<keyword evidence="5" id="KW-0804">Transcription</keyword>
<evidence type="ECO:0000313" key="10">
    <source>
        <dbReference type="EMBL" id="PNR34561.1"/>
    </source>
</evidence>
<dbReference type="InterPro" id="IPR016177">
    <property type="entry name" value="DNA-bd_dom_sf"/>
</dbReference>
<dbReference type="EnsemblPlants" id="Pp3c19_20650V3.2">
    <property type="protein sequence ID" value="Pp3c19_20650V3.2"/>
    <property type="gene ID" value="Pp3c19_20650"/>
</dbReference>
<dbReference type="GO" id="GO:0003677">
    <property type="term" value="F:DNA binding"/>
    <property type="evidence" value="ECO:0007669"/>
    <property type="project" value="UniProtKB-KW"/>
</dbReference>
<sequence>MTNRPFNSSSGAVNSDTRKQSKRFKGILEPKGRVKGFRVEIRPSNSKSKIWVGTFDTRDKAMRAYDAALYYIGKDPHYYSYPKGYFRKCSQKPSKEVVVSEAKRFAEKTDFLLKNMSDLEIVDEILNELPARAVLFDAPSQDLQVAEPLLWPELPNQLPLKASSDDLQADDSFWSELHNEWPHFDVFPHDPRMDEILWPELPIESPLEGPSQDSQVDETLWSELPNEPPLEASSHDFQVCEGLLLGFNNALRKPSNESPELPNELPLVASSHDIQVEEALLADLIEKTSSEALSYARPKCQEPYDWPCY</sequence>
<keyword evidence="12" id="KW-1185">Reference proteome</keyword>
<feature type="compositionally biased region" description="Polar residues" evidence="8">
    <location>
        <begin position="1"/>
        <end position="15"/>
    </location>
</feature>
<reference evidence="10 12" key="1">
    <citation type="journal article" date="2008" name="Science">
        <title>The Physcomitrella genome reveals evolutionary insights into the conquest of land by plants.</title>
        <authorList>
            <person name="Rensing S."/>
            <person name="Lang D."/>
            <person name="Zimmer A."/>
            <person name="Terry A."/>
            <person name="Salamov A."/>
            <person name="Shapiro H."/>
            <person name="Nishiyama T."/>
            <person name="Perroud P.-F."/>
            <person name="Lindquist E."/>
            <person name="Kamisugi Y."/>
            <person name="Tanahashi T."/>
            <person name="Sakakibara K."/>
            <person name="Fujita T."/>
            <person name="Oishi K."/>
            <person name="Shin-I T."/>
            <person name="Kuroki Y."/>
            <person name="Toyoda A."/>
            <person name="Suzuki Y."/>
            <person name="Hashimoto A."/>
            <person name="Yamaguchi K."/>
            <person name="Sugano A."/>
            <person name="Kohara Y."/>
            <person name="Fujiyama A."/>
            <person name="Anterola A."/>
            <person name="Aoki S."/>
            <person name="Ashton N."/>
            <person name="Barbazuk W.B."/>
            <person name="Barker E."/>
            <person name="Bennetzen J."/>
            <person name="Bezanilla M."/>
            <person name="Blankenship R."/>
            <person name="Cho S.H."/>
            <person name="Dutcher S."/>
            <person name="Estelle M."/>
            <person name="Fawcett J.A."/>
            <person name="Gundlach H."/>
            <person name="Hanada K."/>
            <person name="Heyl A."/>
            <person name="Hicks K.A."/>
            <person name="Hugh J."/>
            <person name="Lohr M."/>
            <person name="Mayer K."/>
            <person name="Melkozernov A."/>
            <person name="Murata T."/>
            <person name="Nelson D."/>
            <person name="Pils B."/>
            <person name="Prigge M."/>
            <person name="Reiss B."/>
            <person name="Renner T."/>
            <person name="Rombauts S."/>
            <person name="Rushton P."/>
            <person name="Sanderfoot A."/>
            <person name="Schween G."/>
            <person name="Shiu S.-H."/>
            <person name="Stueber K."/>
            <person name="Theodoulou F.L."/>
            <person name="Tu H."/>
            <person name="Van de Peer Y."/>
            <person name="Verrier P.J."/>
            <person name="Waters E."/>
            <person name="Wood A."/>
            <person name="Yang L."/>
            <person name="Cove D."/>
            <person name="Cuming A."/>
            <person name="Hasebe M."/>
            <person name="Lucas S."/>
            <person name="Mishler D.B."/>
            <person name="Reski R."/>
            <person name="Grigoriev I."/>
            <person name="Quatrano R.S."/>
            <person name="Boore J.L."/>
        </authorList>
    </citation>
    <scope>NUCLEOTIDE SEQUENCE [LARGE SCALE GENOMIC DNA]</scope>
    <source>
        <strain evidence="11 12">cv. Gransden 2004</strain>
    </source>
</reference>
<evidence type="ECO:0000256" key="4">
    <source>
        <dbReference type="ARBA" id="ARBA00023159"/>
    </source>
</evidence>
<name>A9U2A6_PHYPA</name>
<evidence type="ECO:0000313" key="11">
    <source>
        <dbReference type="EnsemblPlants" id="Pp3c19_20650V3.1"/>
    </source>
</evidence>
<evidence type="ECO:0000256" key="7">
    <source>
        <dbReference type="ARBA" id="ARBA00024343"/>
    </source>
</evidence>
<dbReference type="EMBL" id="ABEU02000019">
    <property type="protein sequence ID" value="PNR34561.1"/>
    <property type="molecule type" value="Genomic_DNA"/>
</dbReference>
<dbReference type="PANTHER" id="PTHR31985:SF273">
    <property type="entry name" value="ETHYLENE-RESPONSIVE TRANSCRIPTION FACTOR ERF017"/>
    <property type="match status" value="1"/>
</dbReference>
<accession>A9U2A6</accession>
<evidence type="ECO:0000259" key="9">
    <source>
        <dbReference type="PROSITE" id="PS51032"/>
    </source>
</evidence>
<dbReference type="Gramene" id="Pp3c19_20650V3.2">
    <property type="protein sequence ID" value="Pp3c19_20650V3.2"/>
    <property type="gene ID" value="Pp3c19_20650"/>
</dbReference>
<dbReference type="InterPro" id="IPR036955">
    <property type="entry name" value="AP2/ERF_dom_sf"/>
</dbReference>
<comment type="subcellular location">
    <subcellularLocation>
        <location evidence="1">Nucleus</location>
    </subcellularLocation>
</comment>
<keyword evidence="2" id="KW-0805">Transcription regulation</keyword>
<evidence type="ECO:0000256" key="6">
    <source>
        <dbReference type="ARBA" id="ARBA00023242"/>
    </source>
</evidence>
<evidence type="ECO:0000256" key="3">
    <source>
        <dbReference type="ARBA" id="ARBA00023125"/>
    </source>
</evidence>
<dbReference type="GO" id="GO:0005634">
    <property type="term" value="C:nucleus"/>
    <property type="evidence" value="ECO:0007669"/>
    <property type="project" value="UniProtKB-SubCell"/>
</dbReference>
<keyword evidence="6" id="KW-0539">Nucleus</keyword>
<dbReference type="RefSeq" id="XP_024356457.1">
    <property type="nucleotide sequence ID" value="XM_024500689.2"/>
</dbReference>
<dbReference type="Proteomes" id="UP000006727">
    <property type="component" value="Chromosome 19"/>
</dbReference>
<reference evidence="10 12" key="2">
    <citation type="journal article" date="2018" name="Plant J.">
        <title>The Physcomitrella patens chromosome-scale assembly reveals moss genome structure and evolution.</title>
        <authorList>
            <person name="Lang D."/>
            <person name="Ullrich K.K."/>
            <person name="Murat F."/>
            <person name="Fuchs J."/>
            <person name="Jenkins J."/>
            <person name="Haas F.B."/>
            <person name="Piednoel M."/>
            <person name="Gundlach H."/>
            <person name="Van Bel M."/>
            <person name="Meyberg R."/>
            <person name="Vives C."/>
            <person name="Morata J."/>
            <person name="Symeonidi A."/>
            <person name="Hiss M."/>
            <person name="Muchero W."/>
            <person name="Kamisugi Y."/>
            <person name="Saleh O."/>
            <person name="Blanc G."/>
            <person name="Decker E.L."/>
            <person name="van Gessel N."/>
            <person name="Grimwood J."/>
            <person name="Hayes R.D."/>
            <person name="Graham S.W."/>
            <person name="Gunter L.E."/>
            <person name="McDaniel S.F."/>
            <person name="Hoernstein S.N.W."/>
            <person name="Larsson A."/>
            <person name="Li F.W."/>
            <person name="Perroud P.F."/>
            <person name="Phillips J."/>
            <person name="Ranjan P."/>
            <person name="Rokshar D.S."/>
            <person name="Rothfels C.J."/>
            <person name="Schneider L."/>
            <person name="Shu S."/>
            <person name="Stevenson D.W."/>
            <person name="Thummler F."/>
            <person name="Tillich M."/>
            <person name="Villarreal Aguilar J.C."/>
            <person name="Widiez T."/>
            <person name="Wong G.K."/>
            <person name="Wymore A."/>
            <person name="Zhang Y."/>
            <person name="Zimmer A.D."/>
            <person name="Quatrano R.S."/>
            <person name="Mayer K.F.X."/>
            <person name="Goodstein D."/>
            <person name="Casacuberta J.M."/>
            <person name="Vandepoele K."/>
            <person name="Reski R."/>
            <person name="Cuming A.C."/>
            <person name="Tuskan G.A."/>
            <person name="Maumus F."/>
            <person name="Salse J."/>
            <person name="Schmutz J."/>
            <person name="Rensing S.A."/>
        </authorList>
    </citation>
    <scope>NUCLEOTIDE SEQUENCE [LARGE SCALE GENOMIC DNA]</scope>
    <source>
        <strain evidence="11 12">cv. Gransden 2004</strain>
    </source>
</reference>
<dbReference type="EnsemblPlants" id="Pp3c19_20650V3.1">
    <property type="protein sequence ID" value="Pp3c19_20650V3.1"/>
    <property type="gene ID" value="Pp3c19_20650"/>
</dbReference>
<dbReference type="InterPro" id="IPR001471">
    <property type="entry name" value="AP2/ERF_dom"/>
</dbReference>
<dbReference type="InterPro" id="IPR051032">
    <property type="entry name" value="AP2/ERF_TF_ERF_subfamily"/>
</dbReference>
<feature type="domain" description="AP2/ERF" evidence="9">
    <location>
        <begin position="23"/>
        <end position="82"/>
    </location>
</feature>
<dbReference type="Gramene" id="Pp3c19_20650V3.3">
    <property type="protein sequence ID" value="Pp3c19_20650V3.3"/>
    <property type="gene ID" value="Pp3c19_20650"/>
</dbReference>
<dbReference type="Gene3D" id="3.30.730.10">
    <property type="entry name" value="AP2/ERF domain"/>
    <property type="match status" value="1"/>
</dbReference>
<reference evidence="11" key="3">
    <citation type="submission" date="2020-12" db="UniProtKB">
        <authorList>
            <consortium name="EnsemblPlants"/>
        </authorList>
    </citation>
    <scope>IDENTIFICATION</scope>
</reference>
<dbReference type="EnsemblPlants" id="Pp3c19_20650V3.3">
    <property type="protein sequence ID" value="Pp3c19_20650V3.3"/>
    <property type="gene ID" value="Pp3c19_20650"/>
</dbReference>
<dbReference type="Gramene" id="Pp3c19_20650V3.1">
    <property type="protein sequence ID" value="Pp3c19_20650V3.1"/>
    <property type="gene ID" value="Pp3c19_20650"/>
</dbReference>
<comment type="similarity">
    <text evidence="7">Belongs to the AP2/ERF transcription factor family. ERF subfamily.</text>
</comment>
<feature type="region of interest" description="Disordered" evidence="8">
    <location>
        <begin position="1"/>
        <end position="26"/>
    </location>
</feature>
<evidence type="ECO:0000256" key="2">
    <source>
        <dbReference type="ARBA" id="ARBA00023015"/>
    </source>
</evidence>
<dbReference type="AlphaFoldDB" id="A9U2A6"/>
<proteinExistence type="inferred from homology"/>
<dbReference type="PANTHER" id="PTHR31985">
    <property type="entry name" value="ETHYLENE-RESPONSIVE TRANSCRIPTION FACTOR ERF042-RELATED"/>
    <property type="match status" value="1"/>
</dbReference>
<dbReference type="PaxDb" id="3218-PP1S433_29V6.1"/>
<dbReference type="GO" id="GO:0003700">
    <property type="term" value="F:DNA-binding transcription factor activity"/>
    <property type="evidence" value="ECO:0007669"/>
    <property type="project" value="InterPro"/>
</dbReference>
<organism evidence="10">
    <name type="scientific">Physcomitrium patens</name>
    <name type="common">Spreading-leaved earth moss</name>
    <name type="synonym">Physcomitrella patens</name>
    <dbReference type="NCBI Taxonomy" id="3218"/>
    <lineage>
        <taxon>Eukaryota</taxon>
        <taxon>Viridiplantae</taxon>
        <taxon>Streptophyta</taxon>
        <taxon>Embryophyta</taxon>
        <taxon>Bryophyta</taxon>
        <taxon>Bryophytina</taxon>
        <taxon>Bryopsida</taxon>
        <taxon>Funariidae</taxon>
        <taxon>Funariales</taxon>
        <taxon>Funariaceae</taxon>
        <taxon>Physcomitrium</taxon>
    </lineage>
</organism>
<evidence type="ECO:0000256" key="1">
    <source>
        <dbReference type="ARBA" id="ARBA00004123"/>
    </source>
</evidence>
<gene>
    <name evidence="11" type="primary">LOC112272684</name>
    <name evidence="10" type="ORF">PHYPA_024378</name>
</gene>
<dbReference type="RefSeq" id="XP_024356458.1">
    <property type="nucleotide sequence ID" value="XM_024500690.2"/>
</dbReference>
<keyword evidence="4" id="KW-0010">Activator</keyword>
<evidence type="ECO:0000256" key="5">
    <source>
        <dbReference type="ARBA" id="ARBA00023163"/>
    </source>
</evidence>